<evidence type="ECO:0000313" key="2">
    <source>
        <dbReference type="Proteomes" id="UP001580430"/>
    </source>
</evidence>
<dbReference type="Gene3D" id="3.60.20.10">
    <property type="entry name" value="Glutamine Phosphoribosylpyrophosphate, subunit 1, domain 1"/>
    <property type="match status" value="1"/>
</dbReference>
<dbReference type="RefSeq" id="WP_375520166.1">
    <property type="nucleotide sequence ID" value="NZ_JBHIRY010000009.1"/>
</dbReference>
<keyword evidence="2" id="KW-1185">Reference proteome</keyword>
<name>A0ABV5C0G7_9BACL</name>
<gene>
    <name evidence="1" type="ORF">ACE5LO_11500</name>
</gene>
<organism evidence="1 2">
    <name type="scientific">Paenibacillus medicaginis</name>
    <dbReference type="NCBI Taxonomy" id="1470560"/>
    <lineage>
        <taxon>Bacteria</taxon>
        <taxon>Bacillati</taxon>
        <taxon>Bacillota</taxon>
        <taxon>Bacilli</taxon>
        <taxon>Bacillales</taxon>
        <taxon>Paenibacillaceae</taxon>
        <taxon>Paenibacillus</taxon>
    </lineage>
</organism>
<dbReference type="EMBL" id="JBHIRY010000009">
    <property type="protein sequence ID" value="MFB5761016.1"/>
    <property type="molecule type" value="Genomic_DNA"/>
</dbReference>
<evidence type="ECO:0000313" key="1">
    <source>
        <dbReference type="EMBL" id="MFB5761016.1"/>
    </source>
</evidence>
<comment type="caution">
    <text evidence="1">The sequence shown here is derived from an EMBL/GenBank/DDBJ whole genome shotgun (WGS) entry which is preliminary data.</text>
</comment>
<dbReference type="CDD" id="cd01901">
    <property type="entry name" value="Ntn_hydrolase"/>
    <property type="match status" value="1"/>
</dbReference>
<sequence>MTIAISIKVNDGIVLAADSASSMIIKNNDGSSGVINVYENGNKVANLHKDIPVGIITWGAGSIGVASTSTLIKDFRKLITEDPEHKIDPESYTVEEIAHKFFDFIYNDHYQQEFEAWESIQRPSLGFIIAGYSTGATLAEQWQIDILEGGFSHGPFISRDKEEVGATWSGAPEAISRLVLGYSENFPNVLLMSGVEPEQVGKIMRVASEVVQAPIFIPAMPIKDAIDIAHFLVDTTIKYVKYNPGPNTVGGPIEIAAITKHEGFKWITRKHYFNNDIN</sequence>
<reference evidence="1 2" key="1">
    <citation type="submission" date="2024-09" db="EMBL/GenBank/DDBJ databases">
        <title>Paenibacillus zeirhizospherea sp. nov., isolated from surface of the maize (Zea mays) roots in a horticulture field, Hungary.</title>
        <authorList>
            <person name="Marton D."/>
            <person name="Farkas M."/>
            <person name="Bedics A."/>
            <person name="Toth E."/>
            <person name="Tancsics A."/>
            <person name="Boka K."/>
            <person name="Marati G."/>
            <person name="Kriszt B."/>
            <person name="Cserhati M."/>
        </authorList>
    </citation>
    <scope>NUCLEOTIDE SEQUENCE [LARGE SCALE GENOMIC DNA]</scope>
    <source>
        <strain evidence="1 2">JCM 18446</strain>
    </source>
</reference>
<accession>A0ABV5C0G7</accession>
<dbReference type="Proteomes" id="UP001580430">
    <property type="component" value="Unassembled WGS sequence"/>
</dbReference>
<protein>
    <submittedName>
        <fullName evidence="1">Uncharacterized protein</fullName>
    </submittedName>
</protein>
<proteinExistence type="predicted"/>
<dbReference type="InterPro" id="IPR029055">
    <property type="entry name" value="Ntn_hydrolases_N"/>
</dbReference>